<evidence type="ECO:0000313" key="2">
    <source>
        <dbReference type="EMBL" id="MBM0279292.1"/>
    </source>
</evidence>
<comment type="caution">
    <text evidence="2">The sequence shown here is derived from an EMBL/GenBank/DDBJ whole genome shotgun (WGS) entry which is preliminary data.</text>
</comment>
<dbReference type="SUPFAM" id="SSF141571">
    <property type="entry name" value="Pentapeptide repeat-like"/>
    <property type="match status" value="1"/>
</dbReference>
<dbReference type="InterPro" id="IPR001646">
    <property type="entry name" value="5peptide_repeat"/>
</dbReference>
<feature type="region of interest" description="Disordered" evidence="1">
    <location>
        <begin position="1"/>
        <end position="37"/>
    </location>
</feature>
<evidence type="ECO:0000256" key="1">
    <source>
        <dbReference type="SAM" id="MobiDB-lite"/>
    </source>
</evidence>
<feature type="compositionally biased region" description="Basic and acidic residues" evidence="1">
    <location>
        <begin position="16"/>
        <end position="26"/>
    </location>
</feature>
<keyword evidence="3" id="KW-1185">Reference proteome</keyword>
<proteinExistence type="predicted"/>
<dbReference type="Pfam" id="PF00805">
    <property type="entry name" value="Pentapeptide"/>
    <property type="match status" value="1"/>
</dbReference>
<dbReference type="EMBL" id="JAEVHL010000263">
    <property type="protein sequence ID" value="MBM0279292.1"/>
    <property type="molecule type" value="Genomic_DNA"/>
</dbReference>
<accession>A0ABS1YPD1</accession>
<organism evidence="2 3">
    <name type="scientific">Micromonospora tarensis</name>
    <dbReference type="NCBI Taxonomy" id="2806100"/>
    <lineage>
        <taxon>Bacteria</taxon>
        <taxon>Bacillati</taxon>
        <taxon>Actinomycetota</taxon>
        <taxon>Actinomycetes</taxon>
        <taxon>Micromonosporales</taxon>
        <taxon>Micromonosporaceae</taxon>
        <taxon>Micromonospora</taxon>
    </lineage>
</organism>
<dbReference type="Gene3D" id="2.160.20.80">
    <property type="entry name" value="E3 ubiquitin-protein ligase SopA"/>
    <property type="match status" value="1"/>
</dbReference>
<name>A0ABS1YPD1_9ACTN</name>
<protein>
    <submittedName>
        <fullName evidence="2">Pentapeptide repeat-containing protein</fullName>
    </submittedName>
</protein>
<reference evidence="2 3" key="1">
    <citation type="submission" date="2021-01" db="EMBL/GenBank/DDBJ databases">
        <title>Draft genome sequence of Micromonospora sp. strain STR1s_6.</title>
        <authorList>
            <person name="Karlyshev A."/>
            <person name="Jawad R."/>
        </authorList>
    </citation>
    <scope>NUCLEOTIDE SEQUENCE [LARGE SCALE GENOMIC DNA]</scope>
    <source>
        <strain evidence="2 3">STR1S-6</strain>
    </source>
</reference>
<dbReference type="PANTHER" id="PTHR14136">
    <property type="entry name" value="BTB_POZ DOMAIN-CONTAINING PROTEIN KCTD9"/>
    <property type="match status" value="1"/>
</dbReference>
<gene>
    <name evidence="2" type="ORF">JM949_30640</name>
</gene>
<sequence>MPVPRRPGPRRPVTRTHGDPRTDRRLGPGNNGGPTLIARRTVGVSHRTAPPSGAAQLRADCGRCFGLCCVVPAFAASTDFAIDKPAGSPCPNLRPDHRCGIHTELRERGFPGCTVFDCFGAGQQVAQVTFGGRDWRDAPETLPAMAEAFAVLRPLHELLWYCTEAVASDPPAALRAELERARAETRTLTEGDPTHLRAVDVAGHRNRVNPLLSRASDAARAPGGADRRGAHLLGVDLRHVDLRRANLRGALLIGADLRGADLALADVTGADLRGADLRGADLRRTLFLHQTQLDAARGDTRTGLPQTLTRPAHWTALPLTPVRQPARRGRRR</sequence>
<dbReference type="InterPro" id="IPR051082">
    <property type="entry name" value="Pentapeptide-BTB/POZ_domain"/>
</dbReference>
<evidence type="ECO:0000313" key="3">
    <source>
        <dbReference type="Proteomes" id="UP000622245"/>
    </source>
</evidence>
<dbReference type="PANTHER" id="PTHR14136:SF17">
    <property type="entry name" value="BTB_POZ DOMAIN-CONTAINING PROTEIN KCTD9"/>
    <property type="match status" value="1"/>
</dbReference>
<dbReference type="Proteomes" id="UP000622245">
    <property type="component" value="Unassembled WGS sequence"/>
</dbReference>